<evidence type="ECO:0000313" key="3">
    <source>
        <dbReference type="Proteomes" id="UP000646365"/>
    </source>
</evidence>
<protein>
    <submittedName>
        <fullName evidence="2">Transcriptional regulator</fullName>
    </submittedName>
</protein>
<dbReference type="InterPro" id="IPR011051">
    <property type="entry name" value="RmlC_Cupin_sf"/>
</dbReference>
<feature type="domain" description="(S)-ureidoglycine aminohydrolase cupin" evidence="1">
    <location>
        <begin position="38"/>
        <end position="110"/>
    </location>
</feature>
<gene>
    <name evidence="2" type="ORF">GCM10011611_10950</name>
</gene>
<reference evidence="2" key="1">
    <citation type="journal article" date="2014" name="Int. J. Syst. Evol. Microbiol.">
        <title>Complete genome sequence of Corynebacterium casei LMG S-19264T (=DSM 44701T), isolated from a smear-ripened cheese.</title>
        <authorList>
            <consortium name="US DOE Joint Genome Institute (JGI-PGF)"/>
            <person name="Walter F."/>
            <person name="Albersmeier A."/>
            <person name="Kalinowski J."/>
            <person name="Ruckert C."/>
        </authorList>
    </citation>
    <scope>NUCLEOTIDE SEQUENCE</scope>
    <source>
        <strain evidence="2">CGMCC 1.15725</strain>
    </source>
</reference>
<dbReference type="Proteomes" id="UP000646365">
    <property type="component" value="Unassembled WGS sequence"/>
</dbReference>
<sequence>MGTLKITPDTAPATPYLPPADRILSGVPQQSIVDAYGSDDGKFSAGLWASTPGRWRVAYTEHEFCHLLEGEVVLHGDDGTVAPYRAGDSFVVPAGFTGTWEVVTAARKLYAIYQP</sequence>
<evidence type="ECO:0000259" key="1">
    <source>
        <dbReference type="Pfam" id="PF05899"/>
    </source>
</evidence>
<proteinExistence type="predicted"/>
<dbReference type="CDD" id="cd02227">
    <property type="entry name" value="cupin_TM1112-like"/>
    <property type="match status" value="1"/>
</dbReference>
<dbReference type="EMBL" id="BMJQ01000002">
    <property type="protein sequence ID" value="GGF07320.1"/>
    <property type="molecule type" value="Genomic_DNA"/>
</dbReference>
<dbReference type="Pfam" id="PF05899">
    <property type="entry name" value="Cupin_3"/>
    <property type="match status" value="1"/>
</dbReference>
<name>A0A8J3E124_9PROT</name>
<dbReference type="SUPFAM" id="SSF51182">
    <property type="entry name" value="RmlC-like cupins"/>
    <property type="match status" value="1"/>
</dbReference>
<evidence type="ECO:0000313" key="2">
    <source>
        <dbReference type="EMBL" id="GGF07320.1"/>
    </source>
</evidence>
<dbReference type="RefSeq" id="WP_189043299.1">
    <property type="nucleotide sequence ID" value="NZ_BMJQ01000002.1"/>
</dbReference>
<dbReference type="InterPro" id="IPR014710">
    <property type="entry name" value="RmlC-like_jellyroll"/>
</dbReference>
<dbReference type="AlphaFoldDB" id="A0A8J3E124"/>
<organism evidence="2 3">
    <name type="scientific">Aliidongia dinghuensis</name>
    <dbReference type="NCBI Taxonomy" id="1867774"/>
    <lineage>
        <taxon>Bacteria</taxon>
        <taxon>Pseudomonadati</taxon>
        <taxon>Pseudomonadota</taxon>
        <taxon>Alphaproteobacteria</taxon>
        <taxon>Rhodospirillales</taxon>
        <taxon>Dongiaceae</taxon>
        <taxon>Aliidongia</taxon>
    </lineage>
</organism>
<accession>A0A8J3E124</accession>
<comment type="caution">
    <text evidence="2">The sequence shown here is derived from an EMBL/GenBank/DDBJ whole genome shotgun (WGS) entry which is preliminary data.</text>
</comment>
<dbReference type="Gene3D" id="2.60.120.10">
    <property type="entry name" value="Jelly Rolls"/>
    <property type="match status" value="1"/>
</dbReference>
<keyword evidence="3" id="KW-1185">Reference proteome</keyword>
<dbReference type="PANTHER" id="PTHR40943:SF2">
    <property type="entry name" value="(S)-UREIDOGLYCINE AMINOHYDROLASE CUPIN DOMAIN-CONTAINING PROTEIN"/>
    <property type="match status" value="1"/>
</dbReference>
<dbReference type="PANTHER" id="PTHR40943">
    <property type="entry name" value="CYTOPLASMIC PROTEIN-RELATED"/>
    <property type="match status" value="1"/>
</dbReference>
<reference evidence="2" key="2">
    <citation type="submission" date="2020-09" db="EMBL/GenBank/DDBJ databases">
        <authorList>
            <person name="Sun Q."/>
            <person name="Zhou Y."/>
        </authorList>
    </citation>
    <scope>NUCLEOTIDE SEQUENCE</scope>
    <source>
        <strain evidence="2">CGMCC 1.15725</strain>
    </source>
</reference>
<dbReference type="InterPro" id="IPR008579">
    <property type="entry name" value="UGlyAH_Cupin_dom"/>
</dbReference>